<protein>
    <submittedName>
        <fullName evidence="5">Uncharacterized protein</fullName>
    </submittedName>
</protein>
<keyword evidence="6" id="KW-1185">Reference proteome</keyword>
<dbReference type="SUPFAM" id="SSF52980">
    <property type="entry name" value="Restriction endonuclease-like"/>
    <property type="match status" value="1"/>
</dbReference>
<evidence type="ECO:0000313" key="5">
    <source>
        <dbReference type="EMBL" id="KAJ8315785.1"/>
    </source>
</evidence>
<proteinExistence type="predicted"/>
<dbReference type="InterPro" id="IPR051703">
    <property type="entry name" value="NF-kappa-B_Signaling_Reg"/>
</dbReference>
<evidence type="ECO:0000256" key="4">
    <source>
        <dbReference type="ARBA" id="ARBA00022839"/>
    </source>
</evidence>
<evidence type="ECO:0000256" key="2">
    <source>
        <dbReference type="ARBA" id="ARBA00022759"/>
    </source>
</evidence>
<keyword evidence="3" id="KW-0378">Hydrolase</keyword>
<evidence type="ECO:0000256" key="1">
    <source>
        <dbReference type="ARBA" id="ARBA00022722"/>
    </source>
</evidence>
<reference evidence="5 6" key="1">
    <citation type="submission" date="2022-12" db="EMBL/GenBank/DDBJ databases">
        <title>Chromosome-level genome of Tegillarca granosa.</title>
        <authorList>
            <person name="Kim J."/>
        </authorList>
    </citation>
    <scope>NUCLEOTIDE SEQUENCE [LARGE SCALE GENOMIC DNA]</scope>
    <source>
        <strain evidence="5">Teg-2019</strain>
        <tissue evidence="5">Adductor muscle</tissue>
    </source>
</reference>
<evidence type="ECO:0000313" key="6">
    <source>
        <dbReference type="Proteomes" id="UP001217089"/>
    </source>
</evidence>
<organism evidence="5 6">
    <name type="scientific">Tegillarca granosa</name>
    <name type="common">Malaysian cockle</name>
    <name type="synonym">Anadara granosa</name>
    <dbReference type="NCBI Taxonomy" id="220873"/>
    <lineage>
        <taxon>Eukaryota</taxon>
        <taxon>Metazoa</taxon>
        <taxon>Spiralia</taxon>
        <taxon>Lophotrochozoa</taxon>
        <taxon>Mollusca</taxon>
        <taxon>Bivalvia</taxon>
        <taxon>Autobranchia</taxon>
        <taxon>Pteriomorphia</taxon>
        <taxon>Arcoida</taxon>
        <taxon>Arcoidea</taxon>
        <taxon>Arcidae</taxon>
        <taxon>Tegillarca</taxon>
    </lineage>
</organism>
<dbReference type="PANTHER" id="PTHR46609">
    <property type="entry name" value="EXONUCLEASE, PHAGE-TYPE/RECB, C-TERMINAL DOMAIN-CONTAINING PROTEIN"/>
    <property type="match status" value="1"/>
</dbReference>
<dbReference type="InterPro" id="IPR011604">
    <property type="entry name" value="PDDEXK-like_dom_sf"/>
</dbReference>
<dbReference type="InterPro" id="IPR011335">
    <property type="entry name" value="Restrct_endonuc-II-like"/>
</dbReference>
<keyword evidence="1" id="KW-0540">Nuclease</keyword>
<sequence length="170" mass="18945">MQAPFYVQTPAKSIDTICGDLVFPKDSPVSLRQQFTTETNFMSQADSIALEENTRGQSDNPLWKSARKHRLTSSKFGAIIKRKHITTKFIDSFLNPNDFSSKQTSWGKRNEKNAIAAYIAKTGNHVHECGLVVNGQIPFLGASPDGKICENGNNRHYRNKMSILGKGNDN</sequence>
<name>A0ABQ9FEQ7_TEGGR</name>
<dbReference type="Proteomes" id="UP001217089">
    <property type="component" value="Unassembled WGS sequence"/>
</dbReference>
<evidence type="ECO:0000256" key="3">
    <source>
        <dbReference type="ARBA" id="ARBA00022801"/>
    </source>
</evidence>
<keyword evidence="2" id="KW-0255">Endonuclease</keyword>
<dbReference type="Gene3D" id="3.90.320.10">
    <property type="match status" value="1"/>
</dbReference>
<dbReference type="InterPro" id="IPR034720">
    <property type="entry name" value="Viral_alk_exo"/>
</dbReference>
<accession>A0ABQ9FEQ7</accession>
<dbReference type="CDD" id="cd22343">
    <property type="entry name" value="PDDEXK_lambda_exonuclease-like"/>
    <property type="match status" value="1"/>
</dbReference>
<keyword evidence="4" id="KW-0269">Exonuclease</keyword>
<gene>
    <name evidence="5" type="ORF">KUTeg_007935</name>
</gene>
<comment type="caution">
    <text evidence="5">The sequence shown here is derived from an EMBL/GenBank/DDBJ whole genome shotgun (WGS) entry which is preliminary data.</text>
</comment>
<dbReference type="Pfam" id="PF01771">
    <property type="entry name" value="Viral_alk_exo"/>
    <property type="match status" value="1"/>
</dbReference>
<dbReference type="PANTHER" id="PTHR46609:SF8">
    <property type="entry name" value="YQAJ VIRAL RECOMBINASE DOMAIN-CONTAINING PROTEIN"/>
    <property type="match status" value="1"/>
</dbReference>
<dbReference type="EMBL" id="JARBDR010000337">
    <property type="protein sequence ID" value="KAJ8315785.1"/>
    <property type="molecule type" value="Genomic_DNA"/>
</dbReference>